<dbReference type="GO" id="GO:0007076">
    <property type="term" value="P:mitotic chromosome condensation"/>
    <property type="evidence" value="ECO:0007669"/>
    <property type="project" value="InterPro"/>
</dbReference>
<evidence type="ECO:0000256" key="14">
    <source>
        <dbReference type="PIRNR" id="PIRNR017127"/>
    </source>
</evidence>
<evidence type="ECO:0000256" key="1">
    <source>
        <dbReference type="ARBA" id="ARBA00004123"/>
    </source>
</evidence>
<dbReference type="PIRSF" id="PIRSF017127">
    <property type="entry name" value="Condensin_D2"/>
    <property type="match status" value="1"/>
</dbReference>
<dbReference type="InterPro" id="IPR032682">
    <property type="entry name" value="Cnd1_C"/>
</dbReference>
<accession>A0A8C2H0N8</accession>
<evidence type="ECO:0000256" key="9">
    <source>
        <dbReference type="ARBA" id="ARBA00022618"/>
    </source>
</evidence>
<keyword evidence="7" id="KW-0963">Cytoplasm</keyword>
<dbReference type="Pfam" id="PF12717">
    <property type="entry name" value="Cnd1"/>
    <property type="match status" value="1"/>
</dbReference>
<evidence type="ECO:0000259" key="17">
    <source>
        <dbReference type="Pfam" id="PF12922"/>
    </source>
</evidence>
<proteinExistence type="inferred from homology"/>
<dbReference type="GO" id="GO:0005737">
    <property type="term" value="C:cytoplasm"/>
    <property type="evidence" value="ECO:0007669"/>
    <property type="project" value="UniProtKB-SubCell"/>
</dbReference>
<evidence type="ECO:0000256" key="2">
    <source>
        <dbReference type="ARBA" id="ARBA00004286"/>
    </source>
</evidence>
<dbReference type="Ensembl" id="ENSCCRT00020009565.1">
    <property type="protein sequence ID" value="ENSCCRP00020008550.1"/>
    <property type="gene ID" value="ENSCCRG00020004112.1"/>
</dbReference>
<evidence type="ECO:0000259" key="16">
    <source>
        <dbReference type="Pfam" id="PF12717"/>
    </source>
</evidence>
<dbReference type="Gene3D" id="1.25.10.10">
    <property type="entry name" value="Leucine-rich Repeat Variant"/>
    <property type="match status" value="2"/>
</dbReference>
<evidence type="ECO:0000256" key="4">
    <source>
        <dbReference type="ARBA" id="ARBA00009606"/>
    </source>
</evidence>
<keyword evidence="13 14" id="KW-0131">Cell cycle</keyword>
<dbReference type="InterPro" id="IPR024324">
    <property type="entry name" value="Condensin_cplx_su1_N"/>
</dbReference>
<dbReference type="GO" id="GO:0051301">
    <property type="term" value="P:cell division"/>
    <property type="evidence" value="ECO:0007669"/>
    <property type="project" value="UniProtKB-KW"/>
</dbReference>
<evidence type="ECO:0000256" key="3">
    <source>
        <dbReference type="ARBA" id="ARBA00004496"/>
    </source>
</evidence>
<name>A0A8C2H0N8_CYPCA</name>
<dbReference type="FunFam" id="1.25.10.10:FF:001828">
    <property type="entry name" value="Condensin complex subunit 1"/>
    <property type="match status" value="1"/>
</dbReference>
<feature type="domain" description="Condensin complex subunit 1 C-terminal" evidence="16">
    <location>
        <begin position="882"/>
        <end position="1042"/>
    </location>
</feature>
<dbReference type="InterPro" id="IPR011989">
    <property type="entry name" value="ARM-like"/>
</dbReference>
<keyword evidence="6" id="KW-0158">Chromosome</keyword>
<dbReference type="PANTHER" id="PTHR14222">
    <property type="entry name" value="CONDENSIN"/>
    <property type="match status" value="1"/>
</dbReference>
<keyword evidence="11 14" id="KW-0226">DNA condensation</keyword>
<feature type="compositionally biased region" description="Acidic residues" evidence="15">
    <location>
        <begin position="1147"/>
        <end position="1156"/>
    </location>
</feature>
<feature type="region of interest" description="Disordered" evidence="15">
    <location>
        <begin position="1105"/>
        <end position="1179"/>
    </location>
</feature>
<comment type="function">
    <text evidence="14">Regulatory subunit of the condensin complex, a complex required for conversion of interphase chromatin into mitotic-like condense chromosomes. The condensin complex probably introduces positive supercoils into relaxed DNA in the presence of type I topoisomerases and converts nicked DNA into positive knotted forms in the presence of type II topoisomerases.</text>
</comment>
<dbReference type="Pfam" id="PF12922">
    <property type="entry name" value="Cnd1_N"/>
    <property type="match status" value="1"/>
</dbReference>
<evidence type="ECO:0000313" key="18">
    <source>
        <dbReference type="Ensembl" id="ENSCCRP00020008550.1"/>
    </source>
</evidence>
<comment type="similarity">
    <text evidence="4 14">Belongs to the CND1 (condensin subunit 1) family.</text>
</comment>
<dbReference type="PANTHER" id="PTHR14222:SF2">
    <property type="entry name" value="CONDENSIN COMPLEX SUBUNIT 1"/>
    <property type="match status" value="1"/>
</dbReference>
<keyword evidence="12" id="KW-0539">Nucleus</keyword>
<dbReference type="GO" id="GO:0042393">
    <property type="term" value="F:histone binding"/>
    <property type="evidence" value="ECO:0007669"/>
    <property type="project" value="TreeGrafter"/>
</dbReference>
<dbReference type="Proteomes" id="UP000694701">
    <property type="component" value="Unplaced"/>
</dbReference>
<dbReference type="GO" id="GO:0000796">
    <property type="term" value="C:condensin complex"/>
    <property type="evidence" value="ECO:0007669"/>
    <property type="project" value="TreeGrafter"/>
</dbReference>
<dbReference type="InterPro" id="IPR007673">
    <property type="entry name" value="Condensin_cplx_su1"/>
</dbReference>
<feature type="region of interest" description="Disordered" evidence="15">
    <location>
        <begin position="476"/>
        <end position="501"/>
    </location>
</feature>
<comment type="subcellular location">
    <subcellularLocation>
        <location evidence="2">Chromosome</location>
    </subcellularLocation>
    <subcellularLocation>
        <location evidence="3">Cytoplasm</location>
    </subcellularLocation>
    <subcellularLocation>
        <location evidence="1">Nucleus</location>
    </subcellularLocation>
</comment>
<dbReference type="GO" id="GO:0005634">
    <property type="term" value="C:nucleus"/>
    <property type="evidence" value="ECO:0007669"/>
    <property type="project" value="UniProtKB-SubCell"/>
</dbReference>
<evidence type="ECO:0000256" key="7">
    <source>
        <dbReference type="ARBA" id="ARBA00022490"/>
    </source>
</evidence>
<dbReference type="GO" id="GO:0010032">
    <property type="term" value="P:meiotic chromosome condensation"/>
    <property type="evidence" value="ECO:0007669"/>
    <property type="project" value="TreeGrafter"/>
</dbReference>
<dbReference type="GO" id="GO:0000779">
    <property type="term" value="C:condensed chromosome, centromeric region"/>
    <property type="evidence" value="ECO:0007669"/>
    <property type="project" value="TreeGrafter"/>
</dbReference>
<evidence type="ECO:0000256" key="15">
    <source>
        <dbReference type="SAM" id="MobiDB-lite"/>
    </source>
</evidence>
<sequence length="1179" mass="131472">MSWDFILPVCLGDLVKSGAVNQYVVQDVLSVKQLPSHINTALRSQGPLCILEYFDTAYSVLQHCRTVDVAYHIVGLSVSLPTLLLSGSLSAVDRKQQLNAVKMSVFLLCKLTETLESDSYRETIVTAPSKGRKKDKVAGKGLLQWESERETVLQCLTQLLQLDIRTLWSLSLVEEEFVSCVTCCCYKLLENPTISHVKSKSTRDAIIHVLGIMVKKYNHMLGACVKVIQLLQHFEQLASVCAAAVASWSSEYGVKAIVGEIMREIGQKSSEELAREGSGVKAFSSFLSELSTLVPETMIPNISVLLTHLEGESPSLRVAVCEVLGEVLVRVLSGDKLDDSARASRDRFLDTLQEHIHDAHSHVRARVLQVYARIVNSKALPLCKYTEVMELTVGRLGDKSVHVCKSAIQLLAAFIAHNPYSCKLSSVDLTKPLEKEMAKLKEMRDSQKEQVPVAVITAADLWDAMKPELEMTVKAQLEPGSEEEDNEDEEETGGDEERTDRDTALQIAQFLRESPEQVTPEAVSSDAPPTPQKEGGGNEGGESELKKQEMLVQYLKDTESFALQVERSIAVINNMLYWKTTTVVQEAVQFCVTAFEFSVANSVCGVRKMLPLVWSTDVTIKDSVIQAYRRLYLNPHGDNTRAKAQTLVDNLSDLMIDASLGTVQCLEEIVSFFSSESALQTSVVQVLWERFSGKRETKALHRRAAVLLLGMAREVVLSNLDTLCSVALGEKVAEDYLLARDTLITIANITDHVRVCVHILCMNCQFGVITIYFFIKSLMLSKSDANDSCVEEELGLVGASAEDTEVEFIRKICETELLSGNMLSAFLPLLVKVCSSPGKYSHSQLTTAACLALSQYMMISPAVCKDNIRLLFTVLEKSPLPVVRANTIVALGDLTVRFPNILEPWTPNLYARLSDESASVRLTAIMVLTQLVLKDVMKVKGQVSEVAVLLLDPEPHIASLALNFFNELSAKDNAIYNLLPDIISRLSDPERGMKEEDFNTIMKQLFSYITKERQTESLVEKLCQRFRTAKTERQWADLAVSLSLLSVCERGFKKLQECWDCYSDKLTEPGVYQPLLSIAAKLRRRAKPQFKAQVEDYEKRLTAVHTKGLENVDNEEREQQMGDTQSQNLQTPRKSRSRPKPAITFSSDEEEEDDAVMAESETPKVTTPIARTRRTRLRH</sequence>
<dbReference type="InterPro" id="IPR016024">
    <property type="entry name" value="ARM-type_fold"/>
</dbReference>
<dbReference type="SUPFAM" id="SSF48371">
    <property type="entry name" value="ARM repeat"/>
    <property type="match status" value="1"/>
</dbReference>
<evidence type="ECO:0000256" key="11">
    <source>
        <dbReference type="ARBA" id="ARBA00023067"/>
    </source>
</evidence>
<evidence type="ECO:0000256" key="12">
    <source>
        <dbReference type="ARBA" id="ARBA00023242"/>
    </source>
</evidence>
<reference evidence="18" key="1">
    <citation type="submission" date="2025-08" db="UniProtKB">
        <authorList>
            <consortium name="Ensembl"/>
        </authorList>
    </citation>
    <scope>IDENTIFICATION</scope>
</reference>
<evidence type="ECO:0000256" key="13">
    <source>
        <dbReference type="ARBA" id="ARBA00023306"/>
    </source>
</evidence>
<feature type="domain" description="Condensin complex subunit 1 N-terminal" evidence="17">
    <location>
        <begin position="83"/>
        <end position="223"/>
    </location>
</feature>
<dbReference type="InterPro" id="IPR026971">
    <property type="entry name" value="CND1/NCAPD3"/>
</dbReference>
<dbReference type="FunFam" id="1.25.10.10:FF:000695">
    <property type="entry name" value="Condensin complex subunit 1"/>
    <property type="match status" value="1"/>
</dbReference>
<evidence type="ECO:0000256" key="10">
    <source>
        <dbReference type="ARBA" id="ARBA00022776"/>
    </source>
</evidence>
<feature type="compositionally biased region" description="Acidic residues" evidence="15">
    <location>
        <begin position="480"/>
        <end position="494"/>
    </location>
</feature>
<keyword evidence="10 14" id="KW-0498">Mitosis</keyword>
<evidence type="ECO:0000256" key="8">
    <source>
        <dbReference type="ARBA" id="ARBA00022553"/>
    </source>
</evidence>
<protein>
    <recommendedName>
        <fullName evidence="5 14">Condensin complex subunit 1</fullName>
    </recommendedName>
</protein>
<evidence type="ECO:0000256" key="6">
    <source>
        <dbReference type="ARBA" id="ARBA00022454"/>
    </source>
</evidence>
<evidence type="ECO:0000313" key="19">
    <source>
        <dbReference type="Proteomes" id="UP000694701"/>
    </source>
</evidence>
<keyword evidence="9 14" id="KW-0132">Cell division</keyword>
<feature type="region of interest" description="Disordered" evidence="15">
    <location>
        <begin position="514"/>
        <end position="544"/>
    </location>
</feature>
<keyword evidence="8" id="KW-0597">Phosphoprotein</keyword>
<dbReference type="AlphaFoldDB" id="A0A8C2H0N8"/>
<evidence type="ECO:0000256" key="5">
    <source>
        <dbReference type="ARBA" id="ARBA00016064"/>
    </source>
</evidence>
<organism evidence="18 19">
    <name type="scientific">Cyprinus carpio</name>
    <name type="common">Common carp</name>
    <dbReference type="NCBI Taxonomy" id="7962"/>
    <lineage>
        <taxon>Eukaryota</taxon>
        <taxon>Metazoa</taxon>
        <taxon>Chordata</taxon>
        <taxon>Craniata</taxon>
        <taxon>Vertebrata</taxon>
        <taxon>Euteleostomi</taxon>
        <taxon>Actinopterygii</taxon>
        <taxon>Neopterygii</taxon>
        <taxon>Teleostei</taxon>
        <taxon>Ostariophysi</taxon>
        <taxon>Cypriniformes</taxon>
        <taxon>Cyprinidae</taxon>
        <taxon>Cyprininae</taxon>
        <taxon>Cyprinus</taxon>
    </lineage>
</organism>
<feature type="compositionally biased region" description="Polar residues" evidence="15">
    <location>
        <begin position="1121"/>
        <end position="1132"/>
    </location>
</feature>